<reference evidence="1" key="1">
    <citation type="journal article" date="2020" name="mSystems">
        <title>Genome- and Community-Level Interaction Insights into Carbon Utilization and Element Cycling Functions of Hydrothermarchaeota in Hydrothermal Sediment.</title>
        <authorList>
            <person name="Zhou Z."/>
            <person name="Liu Y."/>
            <person name="Xu W."/>
            <person name="Pan J."/>
            <person name="Luo Z.H."/>
            <person name="Li M."/>
        </authorList>
    </citation>
    <scope>NUCLEOTIDE SEQUENCE [LARGE SCALE GENOMIC DNA]</scope>
    <source>
        <strain evidence="1">HyVt-389</strain>
    </source>
</reference>
<dbReference type="AlphaFoldDB" id="A0A7C2ADF8"/>
<gene>
    <name evidence="1" type="ORF">ENI35_02815</name>
</gene>
<dbReference type="PROSITE" id="PS51257">
    <property type="entry name" value="PROKAR_LIPOPROTEIN"/>
    <property type="match status" value="1"/>
</dbReference>
<dbReference type="EMBL" id="DRIH01000091">
    <property type="protein sequence ID" value="HEC67733.1"/>
    <property type="molecule type" value="Genomic_DNA"/>
</dbReference>
<evidence type="ECO:0000313" key="1">
    <source>
        <dbReference type="EMBL" id="HEC67733.1"/>
    </source>
</evidence>
<accession>A0A7C2ADF8</accession>
<dbReference type="Proteomes" id="UP000885738">
    <property type="component" value="Unassembled WGS sequence"/>
</dbReference>
<sequence length="146" mass="16535">MKNKKLYFWFVLLLVILVTGCASNLKPSSHLRQVSLGMSKEEVVSVLGEPTVARGAIRNKYNQVVEVWEYTLALPSKDTAGQIAGKTALTIFTLGMGAAAFRAEKKDYWLYFLDDKLVQWGEAGDWKKEPQRIYEFNFNPSPTLNK</sequence>
<comment type="caution">
    <text evidence="1">The sequence shown here is derived from an EMBL/GenBank/DDBJ whole genome shotgun (WGS) entry which is preliminary data.</text>
</comment>
<name>A0A7C2ADF8_DESA2</name>
<protein>
    <submittedName>
        <fullName evidence="1">Uncharacterized protein</fullName>
    </submittedName>
</protein>
<proteinExistence type="predicted"/>
<organism evidence="1">
    <name type="scientific">Desulfofervidus auxilii</name>
    <dbReference type="NCBI Taxonomy" id="1621989"/>
    <lineage>
        <taxon>Bacteria</taxon>
        <taxon>Pseudomonadati</taxon>
        <taxon>Thermodesulfobacteriota</taxon>
        <taxon>Candidatus Desulfofervidia</taxon>
        <taxon>Candidatus Desulfofervidales</taxon>
        <taxon>Candidatus Desulfofervidaceae</taxon>
        <taxon>Candidatus Desulfofervidus</taxon>
    </lineage>
</organism>